<organism evidence="2 3">
    <name type="scientific">Thlaspi arvense</name>
    <name type="common">Field penny-cress</name>
    <dbReference type="NCBI Taxonomy" id="13288"/>
    <lineage>
        <taxon>Eukaryota</taxon>
        <taxon>Viridiplantae</taxon>
        <taxon>Streptophyta</taxon>
        <taxon>Embryophyta</taxon>
        <taxon>Tracheophyta</taxon>
        <taxon>Spermatophyta</taxon>
        <taxon>Magnoliopsida</taxon>
        <taxon>eudicotyledons</taxon>
        <taxon>Gunneridae</taxon>
        <taxon>Pentapetalae</taxon>
        <taxon>rosids</taxon>
        <taxon>malvids</taxon>
        <taxon>Brassicales</taxon>
        <taxon>Brassicaceae</taxon>
        <taxon>Thlaspideae</taxon>
        <taxon>Thlaspi</taxon>
    </lineage>
</organism>
<sequence length="199" mass="21891">MSERSEDDTNKSRSSKVIVKESSQVNSSSRIYYYGGASVPFLWETQPGTPKHSLFSESFRLPPLTPPPSFYSSSSSSGNKLSKVRTKQTRFVKTLFNGKHHVSRPSFSWSSTTSSSSSSSSFSSSSPRSKAEHRAKKCYLSCSRSHVKDDDEEEIGSSSSSPTSTLCYKRGFSSSMGCMKRALCSVLSNGSSRKDLRLI</sequence>
<dbReference type="PANTHER" id="PTHR33257">
    <property type="entry name" value="OS05G0165500 PROTEIN"/>
    <property type="match status" value="1"/>
</dbReference>
<dbReference type="EMBL" id="OU466860">
    <property type="protein sequence ID" value="CAH2058615.1"/>
    <property type="molecule type" value="Genomic_DNA"/>
</dbReference>
<feature type="compositionally biased region" description="Basic and acidic residues" evidence="1">
    <location>
        <begin position="1"/>
        <end position="11"/>
    </location>
</feature>
<feature type="region of interest" description="Disordered" evidence="1">
    <location>
        <begin position="1"/>
        <end position="26"/>
    </location>
</feature>
<dbReference type="AlphaFoldDB" id="A0AAU9S9S6"/>
<evidence type="ECO:0000256" key="1">
    <source>
        <dbReference type="SAM" id="MobiDB-lite"/>
    </source>
</evidence>
<proteinExistence type="predicted"/>
<keyword evidence="3" id="KW-1185">Reference proteome</keyword>
<feature type="region of interest" description="Disordered" evidence="1">
    <location>
        <begin position="101"/>
        <end position="128"/>
    </location>
</feature>
<accession>A0AAU9S9S6</accession>
<dbReference type="PANTHER" id="PTHR33257:SF4">
    <property type="entry name" value="EXPRESSED PROTEIN"/>
    <property type="match status" value="1"/>
</dbReference>
<name>A0AAU9S9S6_THLAR</name>
<feature type="compositionally biased region" description="Low complexity" evidence="1">
    <location>
        <begin position="104"/>
        <end position="128"/>
    </location>
</feature>
<protein>
    <submittedName>
        <fullName evidence="2">Uncharacterized protein</fullName>
    </submittedName>
</protein>
<reference evidence="2 3" key="1">
    <citation type="submission" date="2022-03" db="EMBL/GenBank/DDBJ databases">
        <authorList>
            <person name="Nunn A."/>
            <person name="Chopra R."/>
            <person name="Nunn A."/>
            <person name="Contreras Garrido A."/>
        </authorList>
    </citation>
    <scope>NUCLEOTIDE SEQUENCE [LARGE SCALE GENOMIC DNA]</scope>
</reference>
<gene>
    <name evidence="2" type="ORF">TAV2_LOCUS13928</name>
</gene>
<evidence type="ECO:0000313" key="3">
    <source>
        <dbReference type="Proteomes" id="UP000836841"/>
    </source>
</evidence>
<evidence type="ECO:0000313" key="2">
    <source>
        <dbReference type="EMBL" id="CAH2058615.1"/>
    </source>
</evidence>
<dbReference type="Proteomes" id="UP000836841">
    <property type="component" value="Chromosome 4"/>
</dbReference>